<dbReference type="EMBL" id="VNHY01000002">
    <property type="protein sequence ID" value="TYP93559.1"/>
    <property type="molecule type" value="Genomic_DNA"/>
</dbReference>
<comment type="caution">
    <text evidence="3">The sequence shown here is derived from an EMBL/GenBank/DDBJ whole genome shotgun (WGS) entry which is preliminary data.</text>
</comment>
<feature type="chain" id="PRO_5023098741" evidence="2">
    <location>
        <begin position="21"/>
        <end position="455"/>
    </location>
</feature>
<proteinExistence type="inferred from homology"/>
<keyword evidence="4" id="KW-1185">Reference proteome</keyword>
<dbReference type="Proteomes" id="UP000324595">
    <property type="component" value="Unassembled WGS sequence"/>
</dbReference>
<organism evidence="3 4">
    <name type="scientific">Fodinibius salinus</name>
    <dbReference type="NCBI Taxonomy" id="860790"/>
    <lineage>
        <taxon>Bacteria</taxon>
        <taxon>Pseudomonadati</taxon>
        <taxon>Balneolota</taxon>
        <taxon>Balneolia</taxon>
        <taxon>Balneolales</taxon>
        <taxon>Balneolaceae</taxon>
        <taxon>Fodinibius</taxon>
    </lineage>
</organism>
<evidence type="ECO:0000313" key="4">
    <source>
        <dbReference type="Proteomes" id="UP000324595"/>
    </source>
</evidence>
<sequence>MNILKTVLALGMLVLAAGCASEQTIIEPPSKSTLGEKTYESSLALNKNVNSQDTANKVTISDTLTFSDALSKALLENPRLQSFGWQVRVKEAERIQASLLPNPQLNAEMENFGGTGPFEGYDGREVTVKLGQKILLGADRLKQKRLAGANKELAGWDYEAQRLDVLTSVTKAYISALEAQRQWQQQKELVDVAQNLYNSIAAQVEAGKVSKLAQTKAQVELSRAKIDMENARNQWESARSSLASYWGSQQPQFQQLKGQLSMPADIPKYVKVQEYIQRNPDVARWATELQQRESALDLAQAKGIPDITVSGGYKRAEDLSASAAIVGVSIPLPFFDRNQGNIRAAKYELSRVETQRESAVSQTYKALQTAYNKLNAAAHEVNQLQKQVLPGAKTAFEAAQTGYRQGKFDYLEVLDAQRTLFSTRTRYIQALAEYNRAVADVERLIGTSLSEISGN</sequence>
<gene>
    <name evidence="3" type="ORF">LX73_1265</name>
</gene>
<name>A0A5D3YN32_9BACT</name>
<evidence type="ECO:0000313" key="3">
    <source>
        <dbReference type="EMBL" id="TYP93559.1"/>
    </source>
</evidence>
<dbReference type="InterPro" id="IPR003423">
    <property type="entry name" value="OMP_efflux"/>
</dbReference>
<comment type="similarity">
    <text evidence="1">Belongs to the outer membrane factor (OMF) (TC 1.B.17) family.</text>
</comment>
<keyword evidence="2" id="KW-0732">Signal</keyword>
<dbReference type="AlphaFoldDB" id="A0A5D3YN32"/>
<evidence type="ECO:0000256" key="2">
    <source>
        <dbReference type="SAM" id="SignalP"/>
    </source>
</evidence>
<evidence type="ECO:0000256" key="1">
    <source>
        <dbReference type="ARBA" id="ARBA00007613"/>
    </source>
</evidence>
<dbReference type="GO" id="GO:0015562">
    <property type="term" value="F:efflux transmembrane transporter activity"/>
    <property type="evidence" value="ECO:0007669"/>
    <property type="project" value="InterPro"/>
</dbReference>
<dbReference type="InterPro" id="IPR010131">
    <property type="entry name" value="MdtP/NodT-like"/>
</dbReference>
<reference evidence="3 4" key="1">
    <citation type="submission" date="2019-07" db="EMBL/GenBank/DDBJ databases">
        <title>Genomic Encyclopedia of Archaeal and Bacterial Type Strains, Phase II (KMG-II): from individual species to whole genera.</title>
        <authorList>
            <person name="Goeker M."/>
        </authorList>
    </citation>
    <scope>NUCLEOTIDE SEQUENCE [LARGE SCALE GENOMIC DNA]</scope>
    <source>
        <strain evidence="3 4">DSM 21935</strain>
    </source>
</reference>
<dbReference type="SUPFAM" id="SSF56954">
    <property type="entry name" value="Outer membrane efflux proteins (OEP)"/>
    <property type="match status" value="1"/>
</dbReference>
<dbReference type="Gene3D" id="1.20.1600.10">
    <property type="entry name" value="Outer membrane efflux proteins (OEP)"/>
    <property type="match status" value="1"/>
</dbReference>
<accession>A0A5D3YN32</accession>
<protein>
    <submittedName>
        <fullName evidence="3">Outer membrane protein, cobalt-zinc-cadmium efflux system</fullName>
    </submittedName>
</protein>
<dbReference type="Pfam" id="PF02321">
    <property type="entry name" value="OEP"/>
    <property type="match status" value="2"/>
</dbReference>
<dbReference type="PROSITE" id="PS51257">
    <property type="entry name" value="PROKAR_LIPOPROTEIN"/>
    <property type="match status" value="1"/>
</dbReference>
<dbReference type="PANTHER" id="PTHR30203">
    <property type="entry name" value="OUTER MEMBRANE CATION EFFLUX PROTEIN"/>
    <property type="match status" value="1"/>
</dbReference>
<dbReference type="RefSeq" id="WP_148898623.1">
    <property type="nucleotide sequence ID" value="NZ_VNHY01000002.1"/>
</dbReference>
<dbReference type="PANTHER" id="PTHR30203:SF24">
    <property type="entry name" value="BLR4935 PROTEIN"/>
    <property type="match status" value="1"/>
</dbReference>
<feature type="signal peptide" evidence="2">
    <location>
        <begin position="1"/>
        <end position="20"/>
    </location>
</feature>
<dbReference type="OrthoDB" id="9791261at2"/>